<proteinExistence type="predicted"/>
<keyword evidence="2" id="KW-1185">Reference proteome</keyword>
<dbReference type="InParanoid" id="A0A1Y1YFA2"/>
<dbReference type="EMBL" id="MCFE01000149">
    <property type="protein sequence ID" value="ORX96657.1"/>
    <property type="molecule type" value="Genomic_DNA"/>
</dbReference>
<protein>
    <submittedName>
        <fullName evidence="1">Uncharacterized protein</fullName>
    </submittedName>
</protein>
<gene>
    <name evidence="1" type="ORF">K493DRAFT_300799</name>
</gene>
<reference evidence="1 2" key="1">
    <citation type="submission" date="2016-07" db="EMBL/GenBank/DDBJ databases">
        <title>Pervasive Adenine N6-methylation of Active Genes in Fungi.</title>
        <authorList>
            <consortium name="DOE Joint Genome Institute"/>
            <person name="Mondo S.J."/>
            <person name="Dannebaum R.O."/>
            <person name="Kuo R.C."/>
            <person name="Labutti K."/>
            <person name="Haridas S."/>
            <person name="Kuo A."/>
            <person name="Salamov A."/>
            <person name="Ahrendt S.R."/>
            <person name="Lipzen A."/>
            <person name="Sullivan W."/>
            <person name="Andreopoulos W.B."/>
            <person name="Clum A."/>
            <person name="Lindquist E."/>
            <person name="Daum C."/>
            <person name="Ramamoorthy G.K."/>
            <person name="Gryganskyi A."/>
            <person name="Culley D."/>
            <person name="Magnuson J.K."/>
            <person name="James T.Y."/>
            <person name="O'Malley M.A."/>
            <person name="Stajich J.E."/>
            <person name="Spatafora J.W."/>
            <person name="Visel A."/>
            <person name="Grigoriev I.V."/>
        </authorList>
    </citation>
    <scope>NUCLEOTIDE SEQUENCE [LARGE SCALE GENOMIC DNA]</scope>
    <source>
        <strain evidence="1 2">CBS 931.73</strain>
    </source>
</reference>
<accession>A0A1Y1YFA2</accession>
<evidence type="ECO:0000313" key="1">
    <source>
        <dbReference type="EMBL" id="ORX96657.1"/>
    </source>
</evidence>
<organism evidence="1 2">
    <name type="scientific">Basidiobolus meristosporus CBS 931.73</name>
    <dbReference type="NCBI Taxonomy" id="1314790"/>
    <lineage>
        <taxon>Eukaryota</taxon>
        <taxon>Fungi</taxon>
        <taxon>Fungi incertae sedis</taxon>
        <taxon>Zoopagomycota</taxon>
        <taxon>Entomophthoromycotina</taxon>
        <taxon>Basidiobolomycetes</taxon>
        <taxon>Basidiobolales</taxon>
        <taxon>Basidiobolaceae</taxon>
        <taxon>Basidiobolus</taxon>
    </lineage>
</organism>
<evidence type="ECO:0000313" key="2">
    <source>
        <dbReference type="Proteomes" id="UP000193498"/>
    </source>
</evidence>
<dbReference type="Proteomes" id="UP000193498">
    <property type="component" value="Unassembled WGS sequence"/>
</dbReference>
<sequence length="537" mass="62630">MEHCILHSLPTEIFDRILLLTGKPAELFHLLSKTDKAIFSRFLSSDAYWREAFKEWHGLSDDQFFGEPSRHLQLLGSPLVPPTYNPTTLTSLWYQKYCNHERIPYLWARKRLISTQMDPVDNSWTYVSNSEWDLIRWKMGLFQVLDPLTRAFATHQLPDDKASIVKVTIQGSLIVLEAERRHLRNRLMFYVWCSEKQGFVFPMVDKPMSHELDETSNYKLITCQHPYMVIQRIPMGALSSEYQIWNLSTLASPVLIPTTQLTTQPRPFINMYLFFYLGILEELDEFKGVAIHPKLPWFLTLSRSNAQLWKYREGNRPKLSHYGNVEPWKETELPWAVSRDYSPTTEVASWEPEREYISAHLLGDKACLLYASLPTDHKVPRVTYYIFIYQLPPFDDGHTDTTGNLQHRIQIEVAQTSKLREHHVIEMANLNLIVISYRDDTKLKFILVNTNTLQVTMNLNVDINCRDTIHIRKLTKRLNFLLVWTTGGDFFVIDVWNPSLLGCFSTEPTSTVVSTTNLSFVLQLENRVAKEYLLNFS</sequence>
<dbReference type="AlphaFoldDB" id="A0A1Y1YFA2"/>
<comment type="caution">
    <text evidence="1">The sequence shown here is derived from an EMBL/GenBank/DDBJ whole genome shotgun (WGS) entry which is preliminary data.</text>
</comment>
<name>A0A1Y1YFA2_9FUNG</name>